<dbReference type="AlphaFoldDB" id="A0A1Q2CVR7"/>
<dbReference type="Proteomes" id="UP000188235">
    <property type="component" value="Chromosome"/>
</dbReference>
<dbReference type="SUPFAM" id="SSF109604">
    <property type="entry name" value="HD-domain/PDEase-like"/>
    <property type="match status" value="1"/>
</dbReference>
<name>A0A1Q2CVR7_9ACTN</name>
<accession>A0A1Q2CVR7</accession>
<organism evidence="1 2">
    <name type="scientific">Tessaracoccus flavescens</name>
    <dbReference type="NCBI Taxonomy" id="399497"/>
    <lineage>
        <taxon>Bacteria</taxon>
        <taxon>Bacillati</taxon>
        <taxon>Actinomycetota</taxon>
        <taxon>Actinomycetes</taxon>
        <taxon>Propionibacteriales</taxon>
        <taxon>Propionibacteriaceae</taxon>
        <taxon>Tessaracoccus</taxon>
    </lineage>
</organism>
<gene>
    <name evidence="1" type="ORF">BW733_04455</name>
</gene>
<dbReference type="PANTHER" id="PTHR21174:SF0">
    <property type="entry name" value="HD PHOSPHOHYDROLASE FAMILY PROTEIN-RELATED"/>
    <property type="match status" value="1"/>
</dbReference>
<dbReference type="PANTHER" id="PTHR21174">
    <property type="match status" value="1"/>
</dbReference>
<protein>
    <recommendedName>
        <fullName evidence="3">Metal-dependent phosphohydrolase</fullName>
    </recommendedName>
</protein>
<reference evidence="1 2" key="1">
    <citation type="journal article" date="2008" name="Int. J. Syst. Evol. Microbiol.">
        <title>Tessaracoccus flavescens sp. nov., isolated from marine sediment.</title>
        <authorList>
            <person name="Lee D.W."/>
            <person name="Lee S.D."/>
        </authorList>
    </citation>
    <scope>NUCLEOTIDE SEQUENCE [LARGE SCALE GENOMIC DNA]</scope>
    <source>
        <strain evidence="1 2">SST-39T</strain>
    </source>
</reference>
<dbReference type="PIRSF" id="PIRSF035170">
    <property type="entry name" value="HD_phosphohydro"/>
    <property type="match status" value="1"/>
</dbReference>
<evidence type="ECO:0000313" key="2">
    <source>
        <dbReference type="Proteomes" id="UP000188235"/>
    </source>
</evidence>
<dbReference type="InterPro" id="IPR009218">
    <property type="entry name" value="HD_phosphohydro"/>
</dbReference>
<dbReference type="EMBL" id="CP019607">
    <property type="protein sequence ID" value="AQP50197.1"/>
    <property type="molecule type" value="Genomic_DNA"/>
</dbReference>
<proteinExistence type="predicted"/>
<keyword evidence="2" id="KW-1185">Reference proteome</keyword>
<evidence type="ECO:0000313" key="1">
    <source>
        <dbReference type="EMBL" id="AQP50197.1"/>
    </source>
</evidence>
<dbReference type="STRING" id="399497.BW733_04455"/>
<dbReference type="KEGG" id="tfa:BW733_04455"/>
<sequence>MGRGGLLGRARVVSDLPVALREALLLRWREPHRRYHGEAHLRSGLEVLDRLGAGRLERIAFWFHDAVHSCSSPADEEASAALAVESLGGVLPPAEAQEVVRLVLVTVDHDPDRADLAGARVSDADLAGLGSPWPRYVDNAADLRAELPAVDDAGWLAARLRFIDTLEGRTEIFRTPLGMVEWEAAARRNLARERALLTTRPAVGTAGA</sequence>
<evidence type="ECO:0008006" key="3">
    <source>
        <dbReference type="Google" id="ProtNLM"/>
    </source>
</evidence>